<dbReference type="InterPro" id="IPR045063">
    <property type="entry name" value="Dynamin_N"/>
</dbReference>
<dbReference type="Pfam" id="PF00350">
    <property type="entry name" value="Dynamin_N"/>
    <property type="match status" value="1"/>
</dbReference>
<dbReference type="InterPro" id="IPR032341">
    <property type="entry name" value="MITD1_C"/>
</dbReference>
<keyword evidence="4" id="KW-0342">GTP-binding</keyword>
<dbReference type="InterPro" id="IPR027417">
    <property type="entry name" value="P-loop_NTPase"/>
</dbReference>
<dbReference type="KEGG" id="tsy:THSYN_31725"/>
<dbReference type="RefSeq" id="WP_100923113.1">
    <property type="nucleotide sequence ID" value="NZ_CP020372.1"/>
</dbReference>
<evidence type="ECO:0000259" key="6">
    <source>
        <dbReference type="Pfam" id="PF00350"/>
    </source>
</evidence>
<dbReference type="Gene3D" id="3.40.50.300">
    <property type="entry name" value="P-loop containing nucleotide triphosphate hydrolases"/>
    <property type="match status" value="1"/>
</dbReference>
<dbReference type="AlphaFoldDB" id="A0A2K8UIX7"/>
<keyword evidence="5" id="KW-0472">Membrane</keyword>
<dbReference type="OrthoDB" id="5295100at2"/>
<evidence type="ECO:0000256" key="2">
    <source>
        <dbReference type="ARBA" id="ARBA00022741"/>
    </source>
</evidence>
<dbReference type="EMBL" id="CP020372">
    <property type="protein sequence ID" value="AUB85490.1"/>
    <property type="molecule type" value="Genomic_DNA"/>
</dbReference>
<dbReference type="InterPro" id="IPR038113">
    <property type="entry name" value="MITD1_C_sf"/>
</dbReference>
<dbReference type="Pfam" id="PF16565">
    <property type="entry name" value="MIT_C"/>
    <property type="match status" value="1"/>
</dbReference>
<evidence type="ECO:0000313" key="9">
    <source>
        <dbReference type="Proteomes" id="UP000232638"/>
    </source>
</evidence>
<dbReference type="PANTHER" id="PTHR10465:SF0">
    <property type="entry name" value="SARCALUMENIN"/>
    <property type="match status" value="1"/>
</dbReference>
<dbReference type="GO" id="GO:0005525">
    <property type="term" value="F:GTP binding"/>
    <property type="evidence" value="ECO:0007669"/>
    <property type="project" value="UniProtKB-KW"/>
</dbReference>
<accession>A0A2K8UIX7</accession>
<feature type="domain" description="MITD1 C-terminal phospholipase D-like" evidence="7">
    <location>
        <begin position="798"/>
        <end position="936"/>
    </location>
</feature>
<dbReference type="Gene3D" id="3.30.870.30">
    <property type="entry name" value="MITD, C-terminal phospholipase D-like domain"/>
    <property type="match status" value="1"/>
</dbReference>
<reference evidence="8 9" key="1">
    <citation type="submission" date="2017-03" db="EMBL/GenBank/DDBJ databases">
        <title>Complete genome sequence of Candidatus 'Thiodictyon syntrophicum' sp. nov. strain Cad16T, a photolithoautotroph purple sulfur bacterium isolated from an alpine meromictic lake.</title>
        <authorList>
            <person name="Luedin S.M."/>
            <person name="Pothier J.F."/>
            <person name="Danza F."/>
            <person name="Storelli N."/>
            <person name="Wittwer M."/>
            <person name="Tonolla M."/>
        </authorList>
    </citation>
    <scope>NUCLEOTIDE SEQUENCE [LARGE SCALE GENOMIC DNA]</scope>
    <source>
        <strain evidence="8 9">Cad16T</strain>
        <plasmid evidence="9">Plasmid pts485</plasmid>
    </source>
</reference>
<comment type="subcellular location">
    <subcellularLocation>
        <location evidence="1">Membrane</location>
    </subcellularLocation>
</comment>
<protein>
    <submittedName>
        <fullName evidence="8">Uncharacterized protein</fullName>
    </submittedName>
</protein>
<dbReference type="PANTHER" id="PTHR10465">
    <property type="entry name" value="TRANSMEMBRANE GTPASE FZO1"/>
    <property type="match status" value="1"/>
</dbReference>
<keyword evidence="8" id="KW-0614">Plasmid</keyword>
<dbReference type="InterPro" id="IPR027094">
    <property type="entry name" value="Mitofusin_fam"/>
</dbReference>
<organism evidence="8 9">
    <name type="scientific">Candidatus Thiodictyon syntrophicum</name>
    <dbReference type="NCBI Taxonomy" id="1166950"/>
    <lineage>
        <taxon>Bacteria</taxon>
        <taxon>Pseudomonadati</taxon>
        <taxon>Pseudomonadota</taxon>
        <taxon>Gammaproteobacteria</taxon>
        <taxon>Chromatiales</taxon>
        <taxon>Chromatiaceae</taxon>
        <taxon>Thiodictyon</taxon>
    </lineage>
</organism>
<keyword evidence="2" id="KW-0547">Nucleotide-binding</keyword>
<feature type="domain" description="Dynamin N-terminal" evidence="6">
    <location>
        <begin position="65"/>
        <end position="293"/>
    </location>
</feature>
<gene>
    <name evidence="8" type="ORF">THSYN_31725</name>
</gene>
<name>A0A2K8UIX7_9GAMM</name>
<dbReference type="SUPFAM" id="SSF52540">
    <property type="entry name" value="P-loop containing nucleoside triphosphate hydrolases"/>
    <property type="match status" value="1"/>
</dbReference>
<evidence type="ECO:0000313" key="8">
    <source>
        <dbReference type="EMBL" id="AUB85490.1"/>
    </source>
</evidence>
<dbReference type="GO" id="GO:0016020">
    <property type="term" value="C:membrane"/>
    <property type="evidence" value="ECO:0007669"/>
    <property type="project" value="UniProtKB-SubCell"/>
</dbReference>
<dbReference type="Proteomes" id="UP000232638">
    <property type="component" value="Plasmid pTs485"/>
</dbReference>
<geneLocation type="plasmid" evidence="9">
    <name>pts485</name>
</geneLocation>
<evidence type="ECO:0000256" key="1">
    <source>
        <dbReference type="ARBA" id="ARBA00004370"/>
    </source>
</evidence>
<proteinExistence type="predicted"/>
<keyword evidence="9" id="KW-1185">Reference proteome</keyword>
<evidence type="ECO:0000256" key="4">
    <source>
        <dbReference type="ARBA" id="ARBA00023134"/>
    </source>
</evidence>
<evidence type="ECO:0000259" key="7">
    <source>
        <dbReference type="Pfam" id="PF16565"/>
    </source>
</evidence>
<sequence>MNSPKQLRLEINALRASVEALRETLLAKVRDTREPTWGIGRDCAKTAEALHAILKSQVVPDCYKVAVVGRFKAGKSAFVNELLSARLAGENTDPETAAVTTFRHGPTVKAAIRFVGAEAWNGLRQLYREDPKHIDAHRIKMWESFDGKARKNSEGEILETFDLPMLEKTYIKPGGHTIEIVLDKPGDRKSENTFRNRLKEFTSGTRPHHCLVTSIEITSPSLLLDEGVLLVDTPGLDDTQRFRVTLTEKAVEDVDAVLFLTQSGASYGQSEKDFILTLLRRGTVKQLIFVITQVDKTYDQHLAAAEDNDEDTEPLSHRIRREERRIRTEIDATLNELGSDDSPAMRRYREQLGVVGLVFTSARKHRDWQDGKDVVHRIHHDDPGGIERVKSQLLQLLSTESRLALVAHNIAFGAKSALDDLLGVIANRLTALRDIKDSEVAEQRLAAFRRDFESEREVFQSSTESDVAFLRDNLADADRRNALIIETIGLLAERELADFETNDVGKHWRTRRSGTWGYMHDLQGRVANRIFPRVQQMLSDMTEHFAFFVDHFEKHLLTLSESSRELAERLELGATLPFDLPKTLAGSLEKSLAAANDLIAAEEQRIVSFLDDFVSDEVSDKISTARVKVSDIFGRGTTINQSQEVRLFYAEVKRLLQDALTTHLNQRSGDFGQFLAAEADGVPRKAIAEVQATLASAEQDIKAAAMARIGGEREAFARDCDTLSLAIQGVKASCSPFLDSAEDCVSAEQVPSPLMGVSVAPSLPVWTSDASGREWIDEIQRGATTIVERFILREGDTGWPFNRLFPPALLAGCTRIALIDPYLALPHQVRNLKEFLLTVSEVAKPKEIVVFTSETWAEGNGANVAIAEEIGKDLFRSFGMNLSIEIDHTVHDRYVVCDHGVLFKLGRGLDIYKPAIGLASHRPGSRRVRRTEFDIFAADTWLKQHRQ</sequence>
<evidence type="ECO:0000256" key="3">
    <source>
        <dbReference type="ARBA" id="ARBA00022801"/>
    </source>
</evidence>
<keyword evidence="3" id="KW-0378">Hydrolase</keyword>
<evidence type="ECO:0000256" key="5">
    <source>
        <dbReference type="ARBA" id="ARBA00023136"/>
    </source>
</evidence>
<dbReference type="GO" id="GO:0003924">
    <property type="term" value="F:GTPase activity"/>
    <property type="evidence" value="ECO:0007669"/>
    <property type="project" value="InterPro"/>
</dbReference>